<dbReference type="AlphaFoldDB" id="A0A350HBF9"/>
<evidence type="ECO:0000313" key="2">
    <source>
        <dbReference type="EMBL" id="HAV92875.1"/>
    </source>
</evidence>
<dbReference type="PROSITE" id="PS00175">
    <property type="entry name" value="PG_MUTASE"/>
    <property type="match status" value="1"/>
</dbReference>
<dbReference type="InterPro" id="IPR001345">
    <property type="entry name" value="PG/BPGM_mutase_AS"/>
</dbReference>
<accession>A0A350HBF9</accession>
<gene>
    <name evidence="2" type="ORF">DCW38_06815</name>
</gene>
<feature type="binding site" evidence="1">
    <location>
        <position position="92"/>
    </location>
    <ligand>
        <name>substrate</name>
    </ligand>
</feature>
<dbReference type="EMBL" id="DMZY01000198">
    <property type="protein sequence ID" value="HAV92875.1"/>
    <property type="molecule type" value="Genomic_DNA"/>
</dbReference>
<protein>
    <submittedName>
        <fullName evidence="2">Phosphoglycerate mutase</fullName>
    </submittedName>
</protein>
<dbReference type="PIRSF" id="PIRSF000709">
    <property type="entry name" value="6PFK_2-Ptase"/>
    <property type="match status" value="1"/>
</dbReference>
<dbReference type="PANTHER" id="PTHR48100">
    <property type="entry name" value="BROAD-SPECIFICITY PHOSPHATASE YOR283W-RELATED"/>
    <property type="match status" value="1"/>
</dbReference>
<reference evidence="2 3" key="1">
    <citation type="journal article" date="2018" name="Nat. Biotechnol.">
        <title>A standardized bacterial taxonomy based on genome phylogeny substantially revises the tree of life.</title>
        <authorList>
            <person name="Parks D.H."/>
            <person name="Chuvochina M."/>
            <person name="Waite D.W."/>
            <person name="Rinke C."/>
            <person name="Skarshewski A."/>
            <person name="Chaumeil P.A."/>
            <person name="Hugenholtz P."/>
        </authorList>
    </citation>
    <scope>NUCLEOTIDE SEQUENCE [LARGE SCALE GENOMIC DNA]</scope>
    <source>
        <strain evidence="2">UBA9956</strain>
    </source>
</reference>
<dbReference type="Gene3D" id="3.40.50.1240">
    <property type="entry name" value="Phosphoglycerate mutase-like"/>
    <property type="match status" value="1"/>
</dbReference>
<dbReference type="CDD" id="cd07067">
    <property type="entry name" value="HP_PGM_like"/>
    <property type="match status" value="1"/>
</dbReference>
<proteinExistence type="predicted"/>
<evidence type="ECO:0000313" key="3">
    <source>
        <dbReference type="Proteomes" id="UP000264062"/>
    </source>
</evidence>
<dbReference type="InterPro" id="IPR029033">
    <property type="entry name" value="His_PPase_superfam"/>
</dbReference>
<dbReference type="InterPro" id="IPR050275">
    <property type="entry name" value="PGM_Phosphatase"/>
</dbReference>
<dbReference type="SUPFAM" id="SSF53254">
    <property type="entry name" value="Phosphoglycerate mutase-like"/>
    <property type="match status" value="1"/>
</dbReference>
<dbReference type="GO" id="GO:0016791">
    <property type="term" value="F:phosphatase activity"/>
    <property type="evidence" value="ECO:0007669"/>
    <property type="project" value="TreeGrafter"/>
</dbReference>
<organism evidence="2 3">
    <name type="scientific">candidate division WOR-3 bacterium</name>
    <dbReference type="NCBI Taxonomy" id="2052148"/>
    <lineage>
        <taxon>Bacteria</taxon>
        <taxon>Bacteria division WOR-3</taxon>
    </lineage>
</organism>
<dbReference type="Proteomes" id="UP000264062">
    <property type="component" value="Unassembled WGS sequence"/>
</dbReference>
<dbReference type="Pfam" id="PF00300">
    <property type="entry name" value="His_Phos_1"/>
    <property type="match status" value="1"/>
</dbReference>
<evidence type="ECO:0000256" key="1">
    <source>
        <dbReference type="PIRSR" id="PIRSR613078-2"/>
    </source>
</evidence>
<dbReference type="SMART" id="SM00855">
    <property type="entry name" value="PGAM"/>
    <property type="match status" value="1"/>
</dbReference>
<comment type="caution">
    <text evidence="2">The sequence shown here is derived from an EMBL/GenBank/DDBJ whole genome shotgun (WGS) entry which is preliminary data.</text>
</comment>
<name>A0A350HBF9_UNCW3</name>
<feature type="binding site" evidence="1">
    <location>
        <begin position="7"/>
        <end position="14"/>
    </location>
    <ligand>
        <name>substrate</name>
    </ligand>
</feature>
<dbReference type="InterPro" id="IPR013078">
    <property type="entry name" value="His_Pase_superF_clade-1"/>
</dbReference>
<sequence length="208" mass="24526">MLLYLLRHGESEGNKDGKFRGRTDFPLTERGKMQAEDASHFLCKIKISRIYSSPLIRASKTAEIISRRKNIRVNIDERFNNIFLGDWENRYKTDIKEKFPDEWKIWVNDPENLNVKGMETLDSVRRRTVEAANELCRDEENGVLIVTHRAVIKPLISGLLNINKPYFWRLQVDTASLSILELIEEGRGWMLRNLNINHYLKSFEEERF</sequence>
<feature type="binding site" evidence="1">
    <location>
        <position position="57"/>
    </location>
    <ligand>
        <name>substrate</name>
    </ligand>
</feature>